<reference evidence="8" key="1">
    <citation type="submission" date="2014-09" db="EMBL/GenBank/DDBJ databases">
        <authorList>
            <person name="Magalhaes I.L.F."/>
            <person name="Oliveira U."/>
            <person name="Santos F.R."/>
            <person name="Vidigal T.H.D.A."/>
            <person name="Brescovit A.D."/>
            <person name="Santos A.J."/>
        </authorList>
    </citation>
    <scope>NUCLEOTIDE SEQUENCE</scope>
    <source>
        <tissue evidence="8">Shoot tissue taken approximately 20 cm above the soil surface</tissue>
    </source>
</reference>
<dbReference type="Gene3D" id="2.40.330.10">
    <property type="entry name" value="DNA-binding pseudobarrel domain"/>
    <property type="match status" value="2"/>
</dbReference>
<protein>
    <recommendedName>
        <fullName evidence="7">TF-B3 domain-containing protein</fullName>
    </recommendedName>
</protein>
<keyword evidence="3" id="KW-0238">DNA-binding</keyword>
<dbReference type="InterPro" id="IPR044837">
    <property type="entry name" value="REM16-like"/>
</dbReference>
<feature type="domain" description="TF-B3" evidence="7">
    <location>
        <begin position="25"/>
        <end position="118"/>
    </location>
</feature>
<dbReference type="GO" id="GO:0005634">
    <property type="term" value="C:nucleus"/>
    <property type="evidence" value="ECO:0007669"/>
    <property type="project" value="UniProtKB-SubCell"/>
</dbReference>
<dbReference type="EMBL" id="GBRH01207543">
    <property type="protein sequence ID" value="JAD90352.1"/>
    <property type="molecule type" value="Transcribed_RNA"/>
</dbReference>
<accession>A0A0A9E2X8</accession>
<keyword evidence="5" id="KW-0539">Nucleus</keyword>
<dbReference type="PANTHER" id="PTHR31391">
    <property type="entry name" value="B3 DOMAIN-CONTAINING PROTEIN OS11G0197600-RELATED"/>
    <property type="match status" value="1"/>
</dbReference>
<evidence type="ECO:0000256" key="6">
    <source>
        <dbReference type="SAM" id="MobiDB-lite"/>
    </source>
</evidence>
<dbReference type="PROSITE" id="PS50863">
    <property type="entry name" value="B3"/>
    <property type="match status" value="2"/>
</dbReference>
<evidence type="ECO:0000256" key="5">
    <source>
        <dbReference type="ARBA" id="ARBA00023242"/>
    </source>
</evidence>
<keyword evidence="2" id="KW-0805">Transcription regulation</keyword>
<feature type="domain" description="TF-B3" evidence="7">
    <location>
        <begin position="247"/>
        <end position="345"/>
    </location>
</feature>
<evidence type="ECO:0000256" key="1">
    <source>
        <dbReference type="ARBA" id="ARBA00004123"/>
    </source>
</evidence>
<feature type="region of interest" description="Disordered" evidence="6">
    <location>
        <begin position="155"/>
        <end position="194"/>
    </location>
</feature>
<dbReference type="AlphaFoldDB" id="A0A0A9E2X8"/>
<dbReference type="InterPro" id="IPR003340">
    <property type="entry name" value="B3_DNA-bd"/>
</dbReference>
<name>A0A0A9E2X8_ARUDO</name>
<dbReference type="InterPro" id="IPR015300">
    <property type="entry name" value="DNA-bd_pseudobarrel_sf"/>
</dbReference>
<dbReference type="GO" id="GO:0003677">
    <property type="term" value="F:DNA binding"/>
    <property type="evidence" value="ECO:0007669"/>
    <property type="project" value="UniProtKB-KW"/>
</dbReference>
<dbReference type="CDD" id="cd10017">
    <property type="entry name" value="B3_DNA"/>
    <property type="match status" value="2"/>
</dbReference>
<dbReference type="PANTHER" id="PTHR31391:SF70">
    <property type="entry name" value="B3 DOMAIN-CONTAINING PROTEIN OS03G0622200"/>
    <property type="match status" value="1"/>
</dbReference>
<evidence type="ECO:0000313" key="8">
    <source>
        <dbReference type="EMBL" id="JAD90352.1"/>
    </source>
</evidence>
<proteinExistence type="predicted"/>
<evidence type="ECO:0000256" key="3">
    <source>
        <dbReference type="ARBA" id="ARBA00023125"/>
    </source>
</evidence>
<evidence type="ECO:0000259" key="7">
    <source>
        <dbReference type="PROSITE" id="PS50863"/>
    </source>
</evidence>
<feature type="compositionally biased region" description="Basic residues" evidence="6">
    <location>
        <begin position="172"/>
        <end position="181"/>
    </location>
</feature>
<dbReference type="SUPFAM" id="SSF101936">
    <property type="entry name" value="DNA-binding pseudobarrel domain"/>
    <property type="match status" value="2"/>
</dbReference>
<comment type="subcellular location">
    <subcellularLocation>
        <location evidence="1">Nucleus</location>
    </subcellularLocation>
</comment>
<dbReference type="Pfam" id="PF02362">
    <property type="entry name" value="B3"/>
    <property type="match status" value="2"/>
</dbReference>
<evidence type="ECO:0000256" key="4">
    <source>
        <dbReference type="ARBA" id="ARBA00023163"/>
    </source>
</evidence>
<dbReference type="SMART" id="SM01019">
    <property type="entry name" value="B3"/>
    <property type="match status" value="2"/>
</dbReference>
<organism evidence="8">
    <name type="scientific">Arundo donax</name>
    <name type="common">Giant reed</name>
    <name type="synonym">Donax arundinaceus</name>
    <dbReference type="NCBI Taxonomy" id="35708"/>
    <lineage>
        <taxon>Eukaryota</taxon>
        <taxon>Viridiplantae</taxon>
        <taxon>Streptophyta</taxon>
        <taxon>Embryophyta</taxon>
        <taxon>Tracheophyta</taxon>
        <taxon>Spermatophyta</taxon>
        <taxon>Magnoliopsida</taxon>
        <taxon>Liliopsida</taxon>
        <taxon>Poales</taxon>
        <taxon>Poaceae</taxon>
        <taxon>PACMAD clade</taxon>
        <taxon>Arundinoideae</taxon>
        <taxon>Arundineae</taxon>
        <taxon>Arundo</taxon>
    </lineage>
</organism>
<keyword evidence="4" id="KW-0804">Transcription</keyword>
<sequence length="353" mass="40069">MARQGCESCRKWKEHCYQEHLDVSRIRFFKLMTGEFAQGISIPENFVSSLKGQISKGFSLKSPSGETWRVGVTKNADELFFTSGWGDFARAHELQENDLLIFTRSGNYSFDVMILDASGCEKVSCFFTGKRDHCMRKLFDEIVGRQVEHCILSDSDDTTTPSRLIESAHRASASKKTGKTKPGKETGSPDSSNFHMKLEAIDEEEQSNDRHADSNCYYSRSASCLTGDEREEIFSLASIQPGNPAFVTVLQKTHIGHKNNFLIIHSGFAADHLEGRSHDILLLRPNRKEKWHVRYYHGSSTRGFNCRHWIKFVRDNRLHKGYICVFELMKGAKKTAMAVHVIKKVDGMFVLVG</sequence>
<reference evidence="8" key="2">
    <citation type="journal article" date="2015" name="Data Brief">
        <title>Shoot transcriptome of the giant reed, Arundo donax.</title>
        <authorList>
            <person name="Barrero R.A."/>
            <person name="Guerrero F.D."/>
            <person name="Moolhuijzen P."/>
            <person name="Goolsby J.A."/>
            <person name="Tidwell J."/>
            <person name="Bellgard S.E."/>
            <person name="Bellgard M.I."/>
        </authorList>
    </citation>
    <scope>NUCLEOTIDE SEQUENCE</scope>
    <source>
        <tissue evidence="8">Shoot tissue taken approximately 20 cm above the soil surface</tissue>
    </source>
</reference>
<evidence type="ECO:0000256" key="2">
    <source>
        <dbReference type="ARBA" id="ARBA00023015"/>
    </source>
</evidence>